<proteinExistence type="predicted"/>
<dbReference type="EMBL" id="CP001634">
    <property type="protein sequence ID" value="ACR79003.1"/>
    <property type="molecule type" value="Genomic_DNA"/>
</dbReference>
<evidence type="ECO:0000256" key="1">
    <source>
        <dbReference type="SAM" id="Coils"/>
    </source>
</evidence>
<evidence type="ECO:0000313" key="2">
    <source>
        <dbReference type="EMBL" id="ACR79003.1"/>
    </source>
</evidence>
<keyword evidence="1" id="KW-0175">Coiled coil</keyword>
<organism evidence="2 3">
    <name type="scientific">Kosmotoga olearia (strain ATCC BAA-1733 / DSM 21960 / TBF 19.5.1)</name>
    <dbReference type="NCBI Taxonomy" id="521045"/>
    <lineage>
        <taxon>Bacteria</taxon>
        <taxon>Thermotogati</taxon>
        <taxon>Thermotogota</taxon>
        <taxon>Thermotogae</taxon>
        <taxon>Kosmotogales</taxon>
        <taxon>Kosmotogaceae</taxon>
        <taxon>Kosmotoga</taxon>
    </lineage>
</organism>
<protein>
    <submittedName>
        <fullName evidence="2">Uncharacterized protein</fullName>
    </submittedName>
</protein>
<dbReference type="Proteomes" id="UP000002382">
    <property type="component" value="Chromosome"/>
</dbReference>
<gene>
    <name evidence="2" type="ordered locus">Kole_0278</name>
</gene>
<dbReference type="KEGG" id="kol:Kole_0278"/>
<dbReference type="HOGENOM" id="CLU_2806857_0_0_0"/>
<keyword evidence="3" id="KW-1185">Reference proteome</keyword>
<name>C5CD59_KOSOT</name>
<dbReference type="AlphaFoldDB" id="C5CD59"/>
<sequence>MIIFITLLLLLTVVANYRAYTKYKEAKQRLQEVEKRYQDLTKELEIKEKELEALRNFIEQNTAREEE</sequence>
<dbReference type="RefSeq" id="WP_012744790.1">
    <property type="nucleotide sequence ID" value="NC_012785.1"/>
</dbReference>
<accession>C5CD59</accession>
<reference evidence="2 3" key="2">
    <citation type="journal article" date="2011" name="J. Bacteriol.">
        <title>Genome Sequence of Kosmotoga olearia Strain TBF 19.5.1, a Thermophilic Bacterium with a Wide Growth Temperature Range, Isolated from the Troll B Oil Platform in the North Sea.</title>
        <authorList>
            <person name="Swithers K.S."/>
            <person name="Dipippo J.L."/>
            <person name="Bruce D.C."/>
            <person name="Detter C."/>
            <person name="Tapia R."/>
            <person name="Han S."/>
            <person name="Goodwin L.A."/>
            <person name="Han J."/>
            <person name="Woyke T."/>
            <person name="Pitluck S."/>
            <person name="Pennacchio L."/>
            <person name="Nolan M."/>
            <person name="Mikhailova N."/>
            <person name="Land M.L."/>
            <person name="Nesbo C.L."/>
            <person name="Gogarten J.P."/>
            <person name="Noll K.M."/>
        </authorList>
    </citation>
    <scope>NUCLEOTIDE SEQUENCE [LARGE SCALE GENOMIC DNA]</scope>
    <source>
        <strain evidence="3">ATCC BAA-1733 / DSM 21960 / TBF 19.5.1</strain>
    </source>
</reference>
<dbReference type="STRING" id="521045.Kole_0278"/>
<feature type="coiled-coil region" evidence="1">
    <location>
        <begin position="16"/>
        <end position="64"/>
    </location>
</feature>
<evidence type="ECO:0000313" key="3">
    <source>
        <dbReference type="Proteomes" id="UP000002382"/>
    </source>
</evidence>
<reference evidence="2 3" key="1">
    <citation type="submission" date="2009-06" db="EMBL/GenBank/DDBJ databases">
        <title>Complete sequence of Thermotogales bacterium TBF 19.5.1.</title>
        <authorList>
            <consortium name="US DOE Joint Genome Institute"/>
            <person name="Lucas S."/>
            <person name="Copeland A."/>
            <person name="Lapidus A."/>
            <person name="Glavina del Rio T."/>
            <person name="Tice H."/>
            <person name="Bruce D."/>
            <person name="Goodwin L."/>
            <person name="Pitluck S."/>
            <person name="Chertkov O."/>
            <person name="Brettin T."/>
            <person name="Detter J.C."/>
            <person name="Han C."/>
            <person name="Schmutz J."/>
            <person name="Larimer F."/>
            <person name="Land M."/>
            <person name="Hauser L."/>
            <person name="Kyrpides N."/>
            <person name="Ovchinnikova G."/>
            <person name="Noll K."/>
        </authorList>
    </citation>
    <scope>NUCLEOTIDE SEQUENCE [LARGE SCALE GENOMIC DNA]</scope>
    <source>
        <strain evidence="3">ATCC BAA-1733 / DSM 21960 / TBF 19.5.1</strain>
    </source>
</reference>